<evidence type="ECO:0000256" key="5">
    <source>
        <dbReference type="RuleBase" id="RU363032"/>
    </source>
</evidence>
<dbReference type="Gene3D" id="1.10.3720.10">
    <property type="entry name" value="MetI-like"/>
    <property type="match status" value="1"/>
</dbReference>
<dbReference type="SUPFAM" id="SSF161098">
    <property type="entry name" value="MetI-like"/>
    <property type="match status" value="1"/>
</dbReference>
<evidence type="ECO:0000256" key="4">
    <source>
        <dbReference type="ARBA" id="ARBA00023136"/>
    </source>
</evidence>
<evidence type="ECO:0000256" key="1">
    <source>
        <dbReference type="ARBA" id="ARBA00004651"/>
    </source>
</evidence>
<proteinExistence type="inferred from homology"/>
<evidence type="ECO:0000313" key="7">
    <source>
        <dbReference type="EMBL" id="OQK17218.1"/>
    </source>
</evidence>
<keyword evidence="2 5" id="KW-0812">Transmembrane</keyword>
<dbReference type="STRING" id="1420851.AU255_04815"/>
<keyword evidence="5" id="KW-0813">Transport</keyword>
<reference evidence="7 8" key="1">
    <citation type="submission" date="2015-12" db="EMBL/GenBank/DDBJ databases">
        <authorList>
            <person name="Shamseldin A."/>
            <person name="Moawad H."/>
            <person name="Abd El-Rahim W.M."/>
            <person name="Sadowsky M.J."/>
        </authorList>
    </citation>
    <scope>NUCLEOTIDE SEQUENCE [LARGE SCALE GENOMIC DNA]</scope>
    <source>
        <strain evidence="7 8">WF1</strain>
    </source>
</reference>
<accession>A0A1V8M6T7</accession>
<comment type="similarity">
    <text evidence="5">Belongs to the binding-protein-dependent transport system permease family.</text>
</comment>
<dbReference type="OrthoDB" id="9781724at2"/>
<dbReference type="RefSeq" id="WP_080521831.1">
    <property type="nucleotide sequence ID" value="NZ_LPUF01000001.1"/>
</dbReference>
<organism evidence="7 8">
    <name type="scientific">Methyloprofundus sedimenti</name>
    <dbReference type="NCBI Taxonomy" id="1420851"/>
    <lineage>
        <taxon>Bacteria</taxon>
        <taxon>Pseudomonadati</taxon>
        <taxon>Pseudomonadota</taxon>
        <taxon>Gammaproteobacteria</taxon>
        <taxon>Methylococcales</taxon>
        <taxon>Methylococcaceae</taxon>
        <taxon>Methyloprofundus</taxon>
    </lineage>
</organism>
<dbReference type="EMBL" id="LPUF01000001">
    <property type="protein sequence ID" value="OQK17218.1"/>
    <property type="molecule type" value="Genomic_DNA"/>
</dbReference>
<keyword evidence="4 5" id="KW-0472">Membrane</keyword>
<feature type="transmembrane region" description="Helical" evidence="5">
    <location>
        <begin position="22"/>
        <end position="53"/>
    </location>
</feature>
<feature type="transmembrane region" description="Helical" evidence="5">
    <location>
        <begin position="104"/>
        <end position="123"/>
    </location>
</feature>
<evidence type="ECO:0000313" key="8">
    <source>
        <dbReference type="Proteomes" id="UP000191980"/>
    </source>
</evidence>
<dbReference type="PANTHER" id="PTHR43632">
    <property type="entry name" value="PERMEASE COMPONENT OF TUNGSTATE ABC TRANSPORTER"/>
    <property type="match status" value="1"/>
</dbReference>
<keyword evidence="3 5" id="KW-1133">Transmembrane helix</keyword>
<sequence length="231" mass="24744">MNYFTDAITAAIKLLLQFDPEIYLIVWTSLKIALIATTLAALIAIPVGILIAINTFIGKRMVLQLLNTLMAMPTVMIGLIFYGLLSRRGLLGDYGLLYSEPAVIIGQASLILPIIINMCVVAVQSADSRLLPTLKSLGASQSQLFLPLIKELRYVILAAVITGFGRAIGEVGAAMMLGGNIQGTTRTMTTAIALETSKGDFELGLALGIVLLIIAFSVNFILQQLNPGKHI</sequence>
<dbReference type="InterPro" id="IPR000515">
    <property type="entry name" value="MetI-like"/>
</dbReference>
<dbReference type="PANTHER" id="PTHR43632:SF1">
    <property type="entry name" value="PERMEASE COMPONENT OF TUNGSTATE ABC TRANSPORTER"/>
    <property type="match status" value="1"/>
</dbReference>
<evidence type="ECO:0000259" key="6">
    <source>
        <dbReference type="PROSITE" id="PS50928"/>
    </source>
</evidence>
<feature type="transmembrane region" description="Helical" evidence="5">
    <location>
        <begin position="203"/>
        <end position="222"/>
    </location>
</feature>
<name>A0A1V8M6T7_9GAMM</name>
<comment type="caution">
    <text evidence="7">The sequence shown here is derived from an EMBL/GenBank/DDBJ whole genome shotgun (WGS) entry which is preliminary data.</text>
</comment>
<comment type="subcellular location">
    <subcellularLocation>
        <location evidence="1 5">Cell membrane</location>
        <topology evidence="1 5">Multi-pass membrane protein</topology>
    </subcellularLocation>
</comment>
<dbReference type="PROSITE" id="PS50928">
    <property type="entry name" value="ABC_TM1"/>
    <property type="match status" value="1"/>
</dbReference>
<dbReference type="GO" id="GO:0055085">
    <property type="term" value="P:transmembrane transport"/>
    <property type="evidence" value="ECO:0007669"/>
    <property type="project" value="InterPro"/>
</dbReference>
<feature type="transmembrane region" description="Helical" evidence="5">
    <location>
        <begin position="65"/>
        <end position="84"/>
    </location>
</feature>
<evidence type="ECO:0000256" key="2">
    <source>
        <dbReference type="ARBA" id="ARBA00022692"/>
    </source>
</evidence>
<feature type="transmembrane region" description="Helical" evidence="5">
    <location>
        <begin position="144"/>
        <end position="168"/>
    </location>
</feature>
<protein>
    <submittedName>
        <fullName evidence="7">ABC transporter permease</fullName>
    </submittedName>
</protein>
<feature type="domain" description="ABC transmembrane type-1" evidence="6">
    <location>
        <begin position="26"/>
        <end position="222"/>
    </location>
</feature>
<dbReference type="GO" id="GO:0005886">
    <property type="term" value="C:plasma membrane"/>
    <property type="evidence" value="ECO:0007669"/>
    <property type="project" value="UniProtKB-SubCell"/>
</dbReference>
<gene>
    <name evidence="7" type="ORF">AU255_04815</name>
</gene>
<dbReference type="Proteomes" id="UP000191980">
    <property type="component" value="Unassembled WGS sequence"/>
</dbReference>
<dbReference type="AlphaFoldDB" id="A0A1V8M6T7"/>
<dbReference type="NCBIfam" id="NF038017">
    <property type="entry name" value="ABC_perm1"/>
    <property type="match status" value="1"/>
</dbReference>
<evidence type="ECO:0000256" key="3">
    <source>
        <dbReference type="ARBA" id="ARBA00022989"/>
    </source>
</evidence>
<dbReference type="InterPro" id="IPR049783">
    <property type="entry name" value="ABC_perm_TupB-like"/>
</dbReference>
<dbReference type="Pfam" id="PF00528">
    <property type="entry name" value="BPD_transp_1"/>
    <property type="match status" value="1"/>
</dbReference>
<keyword evidence="8" id="KW-1185">Reference proteome</keyword>
<dbReference type="InterPro" id="IPR035906">
    <property type="entry name" value="MetI-like_sf"/>
</dbReference>
<dbReference type="CDD" id="cd06261">
    <property type="entry name" value="TM_PBP2"/>
    <property type="match status" value="1"/>
</dbReference>